<dbReference type="Proteomes" id="UP001215280">
    <property type="component" value="Unassembled WGS sequence"/>
</dbReference>
<protein>
    <submittedName>
        <fullName evidence="1">Uncharacterized protein</fullName>
    </submittedName>
</protein>
<keyword evidence="2" id="KW-1185">Reference proteome</keyword>
<evidence type="ECO:0000313" key="1">
    <source>
        <dbReference type="EMBL" id="KAJ7738685.1"/>
    </source>
</evidence>
<accession>A0AAD7IC54</accession>
<organism evidence="1 2">
    <name type="scientific">Mycena maculata</name>
    <dbReference type="NCBI Taxonomy" id="230809"/>
    <lineage>
        <taxon>Eukaryota</taxon>
        <taxon>Fungi</taxon>
        <taxon>Dikarya</taxon>
        <taxon>Basidiomycota</taxon>
        <taxon>Agaricomycotina</taxon>
        <taxon>Agaricomycetes</taxon>
        <taxon>Agaricomycetidae</taxon>
        <taxon>Agaricales</taxon>
        <taxon>Marasmiineae</taxon>
        <taxon>Mycenaceae</taxon>
        <taxon>Mycena</taxon>
    </lineage>
</organism>
<dbReference type="AlphaFoldDB" id="A0AAD7IC54"/>
<gene>
    <name evidence="1" type="ORF">DFH07DRAFT_840815</name>
</gene>
<evidence type="ECO:0000313" key="2">
    <source>
        <dbReference type="Proteomes" id="UP001215280"/>
    </source>
</evidence>
<proteinExistence type="predicted"/>
<name>A0AAD7IC54_9AGAR</name>
<comment type="caution">
    <text evidence="1">The sequence shown here is derived from an EMBL/GenBank/DDBJ whole genome shotgun (WGS) entry which is preliminary data.</text>
</comment>
<reference evidence="1" key="1">
    <citation type="submission" date="2023-03" db="EMBL/GenBank/DDBJ databases">
        <title>Massive genome expansion in bonnet fungi (Mycena s.s.) driven by repeated elements and novel gene families across ecological guilds.</title>
        <authorList>
            <consortium name="Lawrence Berkeley National Laboratory"/>
            <person name="Harder C.B."/>
            <person name="Miyauchi S."/>
            <person name="Viragh M."/>
            <person name="Kuo A."/>
            <person name="Thoen E."/>
            <person name="Andreopoulos B."/>
            <person name="Lu D."/>
            <person name="Skrede I."/>
            <person name="Drula E."/>
            <person name="Henrissat B."/>
            <person name="Morin E."/>
            <person name="Kohler A."/>
            <person name="Barry K."/>
            <person name="LaButti K."/>
            <person name="Morin E."/>
            <person name="Salamov A."/>
            <person name="Lipzen A."/>
            <person name="Mereny Z."/>
            <person name="Hegedus B."/>
            <person name="Baldrian P."/>
            <person name="Stursova M."/>
            <person name="Weitz H."/>
            <person name="Taylor A."/>
            <person name="Grigoriev I.V."/>
            <person name="Nagy L.G."/>
            <person name="Martin F."/>
            <person name="Kauserud H."/>
        </authorList>
    </citation>
    <scope>NUCLEOTIDE SEQUENCE</scope>
    <source>
        <strain evidence="1">CBHHK188m</strain>
    </source>
</reference>
<dbReference type="EMBL" id="JARJLG010000136">
    <property type="protein sequence ID" value="KAJ7738685.1"/>
    <property type="molecule type" value="Genomic_DNA"/>
</dbReference>
<sequence length="110" mass="11960">MLFLAPVVPVLSPLTSVLSFVKYLNAGQIITSPELTAVSVVSCVFRNLNADQGRAQHRVGPGAPGGSRRWCLRSVIWTSYPQTLRPLIHALLFPCAIAMLRATSLSRSSR</sequence>